<dbReference type="EMBL" id="PJAI02000006">
    <property type="protein sequence ID" value="TYK66125.1"/>
    <property type="molecule type" value="Genomic_DNA"/>
</dbReference>
<feature type="transmembrane region" description="Helical" evidence="1">
    <location>
        <begin position="52"/>
        <end position="74"/>
    </location>
</feature>
<keyword evidence="1" id="KW-1133">Transmembrane helix</keyword>
<keyword evidence="1" id="KW-0812">Transmembrane</keyword>
<dbReference type="RefSeq" id="WP_101345542.1">
    <property type="nucleotide sequence ID" value="NZ_PJAI02000006.1"/>
</dbReference>
<evidence type="ECO:0000256" key="1">
    <source>
        <dbReference type="SAM" id="Phobius"/>
    </source>
</evidence>
<organism evidence="2 3">
    <name type="scientific">Colwellia echini</name>
    <dbReference type="NCBI Taxonomy" id="1982103"/>
    <lineage>
        <taxon>Bacteria</taxon>
        <taxon>Pseudomonadati</taxon>
        <taxon>Pseudomonadota</taxon>
        <taxon>Gammaproteobacteria</taxon>
        <taxon>Alteromonadales</taxon>
        <taxon>Colwelliaceae</taxon>
        <taxon>Colwellia</taxon>
    </lineage>
</organism>
<evidence type="ECO:0000313" key="2">
    <source>
        <dbReference type="EMBL" id="TYK66125.1"/>
    </source>
</evidence>
<proteinExistence type="predicted"/>
<comment type="caution">
    <text evidence="2">The sequence shown here is derived from an EMBL/GenBank/DDBJ whole genome shotgun (WGS) entry which is preliminary data.</text>
</comment>
<reference evidence="2 3" key="1">
    <citation type="submission" date="2019-08" db="EMBL/GenBank/DDBJ databases">
        <title>Microbe sample from Colwellia echini.</title>
        <authorList>
            <person name="Christiansen L."/>
            <person name="Pathiraja D."/>
            <person name="Schultz-Johansen M."/>
            <person name="Choi I.-G."/>
            <person name="Stougaard P."/>
        </authorList>
    </citation>
    <scope>NUCLEOTIDE SEQUENCE [LARGE SCALE GENOMIC DNA]</scope>
    <source>
        <strain evidence="2 3">A3</strain>
    </source>
</reference>
<dbReference type="Proteomes" id="UP000815846">
    <property type="component" value="Unassembled WGS sequence"/>
</dbReference>
<name>A0ABY3MY24_9GAMM</name>
<protein>
    <submittedName>
        <fullName evidence="2">Uncharacterized protein</fullName>
    </submittedName>
</protein>
<keyword evidence="3" id="KW-1185">Reference proteome</keyword>
<sequence>MEFLTSLKQYSFLILGIGYIFLFFGSIYGLFVNEISLGFGTLTGSKKNLLCGFGLLLAIVIALYPILSGLYRALSNASGSNT</sequence>
<gene>
    <name evidence="2" type="ORF">CWS31_007620</name>
</gene>
<feature type="transmembrane region" description="Helical" evidence="1">
    <location>
        <begin position="12"/>
        <end position="32"/>
    </location>
</feature>
<keyword evidence="1" id="KW-0472">Membrane</keyword>
<evidence type="ECO:0000313" key="3">
    <source>
        <dbReference type="Proteomes" id="UP000815846"/>
    </source>
</evidence>
<accession>A0ABY3MY24</accession>